<name>A0A923I7A8_9FIRM</name>
<dbReference type="SUPFAM" id="SSF53756">
    <property type="entry name" value="UDP-Glycosyltransferase/glycogen phosphorylase"/>
    <property type="match status" value="1"/>
</dbReference>
<dbReference type="InterPro" id="IPR028098">
    <property type="entry name" value="Glyco_trans_4-like_N"/>
</dbReference>
<dbReference type="CDD" id="cd03794">
    <property type="entry name" value="GT4_WbuB-like"/>
    <property type="match status" value="1"/>
</dbReference>
<dbReference type="Gene3D" id="3.40.50.2000">
    <property type="entry name" value="Glycogen Phosphorylase B"/>
    <property type="match status" value="2"/>
</dbReference>
<organism evidence="2 3">
    <name type="scientific">Anaerofilum hominis</name>
    <dbReference type="NCBI Taxonomy" id="2763016"/>
    <lineage>
        <taxon>Bacteria</taxon>
        <taxon>Bacillati</taxon>
        <taxon>Bacillota</taxon>
        <taxon>Clostridia</taxon>
        <taxon>Eubacteriales</taxon>
        <taxon>Oscillospiraceae</taxon>
        <taxon>Anaerofilum</taxon>
    </lineage>
</organism>
<feature type="domain" description="Glycosyltransferase subfamily 4-like N-terminal" evidence="1">
    <location>
        <begin position="20"/>
        <end position="200"/>
    </location>
</feature>
<evidence type="ECO:0000313" key="3">
    <source>
        <dbReference type="Proteomes" id="UP000659630"/>
    </source>
</evidence>
<protein>
    <submittedName>
        <fullName evidence="2">Glycosyltransferase family 4 protein</fullName>
    </submittedName>
</protein>
<evidence type="ECO:0000313" key="2">
    <source>
        <dbReference type="EMBL" id="MBC5581134.1"/>
    </source>
</evidence>
<dbReference type="RefSeq" id="WP_186887501.1">
    <property type="nucleotide sequence ID" value="NZ_JACONZ010000002.1"/>
</dbReference>
<dbReference type="PANTHER" id="PTHR12526">
    <property type="entry name" value="GLYCOSYLTRANSFERASE"/>
    <property type="match status" value="1"/>
</dbReference>
<reference evidence="2" key="1">
    <citation type="submission" date="2020-08" db="EMBL/GenBank/DDBJ databases">
        <title>Genome public.</title>
        <authorList>
            <person name="Liu C."/>
            <person name="Sun Q."/>
        </authorList>
    </citation>
    <scope>NUCLEOTIDE SEQUENCE</scope>
    <source>
        <strain evidence="2">BX8</strain>
    </source>
</reference>
<comment type="caution">
    <text evidence="2">The sequence shown here is derived from an EMBL/GenBank/DDBJ whole genome shotgun (WGS) entry which is preliminary data.</text>
</comment>
<keyword evidence="3" id="KW-1185">Reference proteome</keyword>
<accession>A0A923I7A8</accession>
<sequence length="415" mass="46485">MPKRILVVSQHYWPETFRSTDVCQGFAELGYEVDVLCGLPNYPKGELFPGYGFFKRRRETRGGVEIFRAWEVPRKGNTGPRIFWNYVSFPFFAVFDLLRLHGRRYDAVFCYETSPVLMAFPAIVYGKLHRVPTTIYVLDLWPENLYSVLPIKNRALRALAFGVSRWHMRAADRLIAMSPGLRQKLIERTGKRTGDVAVVPQYCEDLYTRDVEDEALRARFADKFNVVFAGNFSPAQSLDTLVEAALCLRRRGEQGIRFILVGDGMSRETLLERISAEGLDSYFAYEGPHPAEDVPRYHTLADALVACLAGTEDLGLTIPAKITSYCAAGRPVLASMDGEGARVVQEAGCGFASPAGDAEALTENLLRLYRMSPGERAELGRRGRAYNAAHFDRKTLLRQLTDFILGGEQPSAGDC</sequence>
<proteinExistence type="predicted"/>
<dbReference type="EMBL" id="JACONZ010000002">
    <property type="protein sequence ID" value="MBC5581134.1"/>
    <property type="molecule type" value="Genomic_DNA"/>
</dbReference>
<dbReference type="AlphaFoldDB" id="A0A923I7A8"/>
<gene>
    <name evidence="2" type="ORF">H8S23_06410</name>
</gene>
<evidence type="ECO:0000259" key="1">
    <source>
        <dbReference type="Pfam" id="PF13579"/>
    </source>
</evidence>
<dbReference type="Pfam" id="PF13692">
    <property type="entry name" value="Glyco_trans_1_4"/>
    <property type="match status" value="1"/>
</dbReference>
<dbReference type="Proteomes" id="UP000659630">
    <property type="component" value="Unassembled WGS sequence"/>
</dbReference>
<dbReference type="Pfam" id="PF13579">
    <property type="entry name" value="Glyco_trans_4_4"/>
    <property type="match status" value="1"/>
</dbReference>
<dbReference type="PANTHER" id="PTHR12526:SF622">
    <property type="entry name" value="GLYCOSYLTRANSFERASE (GROUP I)"/>
    <property type="match status" value="1"/>
</dbReference>